<dbReference type="KEGG" id="hli:HLI_05620"/>
<dbReference type="OrthoDB" id="2691759at2"/>
<dbReference type="EMBL" id="CP026118">
    <property type="protein sequence ID" value="QAS51745.1"/>
    <property type="molecule type" value="Genomic_DNA"/>
</dbReference>
<gene>
    <name evidence="1" type="ORF">HLI_05620</name>
</gene>
<dbReference type="Proteomes" id="UP000287756">
    <property type="component" value="Chromosome"/>
</dbReference>
<evidence type="ECO:0000313" key="1">
    <source>
        <dbReference type="EMBL" id="QAS51745.1"/>
    </source>
</evidence>
<evidence type="ECO:0000313" key="2">
    <source>
        <dbReference type="Proteomes" id="UP000287756"/>
    </source>
</evidence>
<accession>A0A410MAK2</accession>
<dbReference type="AlphaFoldDB" id="A0A410MAK2"/>
<protein>
    <recommendedName>
        <fullName evidence="3">YokE-like PH domain-containing protein</fullName>
    </recommendedName>
</protein>
<evidence type="ECO:0008006" key="3">
    <source>
        <dbReference type="Google" id="ProtNLM"/>
    </source>
</evidence>
<dbReference type="RefSeq" id="WP_128523753.1">
    <property type="nucleotide sequence ID" value="NZ_CANLVY010000008.1"/>
</dbReference>
<sequence length="90" mass="10674">MICSQSVFVKTRVIENNQQHYIEHQETLDLYEDEIVTPTEKFVLKDVHDVSYKGLTGTYGFLYLHTIKGVRTYMVKEHPAEWMESFRALF</sequence>
<proteinExistence type="predicted"/>
<name>A0A410MAK2_9BACI</name>
<organism evidence="1 2">
    <name type="scientific">Halobacillus litoralis</name>
    <dbReference type="NCBI Taxonomy" id="45668"/>
    <lineage>
        <taxon>Bacteria</taxon>
        <taxon>Bacillati</taxon>
        <taxon>Bacillota</taxon>
        <taxon>Bacilli</taxon>
        <taxon>Bacillales</taxon>
        <taxon>Bacillaceae</taxon>
        <taxon>Halobacillus</taxon>
    </lineage>
</organism>
<reference evidence="1 2" key="1">
    <citation type="submission" date="2018-01" db="EMBL/GenBank/DDBJ databases">
        <title>The whole genome sequencing and assembly of Halobacillus litoralis ERB031 strain.</title>
        <authorList>
            <person name="Lee S.-J."/>
            <person name="Park M.-K."/>
            <person name="Kim J.-Y."/>
            <person name="Lee Y.-J."/>
            <person name="Yi H."/>
            <person name="Bahn Y.-S."/>
            <person name="Kim J.F."/>
            <person name="Lee D.-W."/>
        </authorList>
    </citation>
    <scope>NUCLEOTIDE SEQUENCE [LARGE SCALE GENOMIC DNA]</scope>
    <source>
        <strain evidence="1 2">ERB 031</strain>
    </source>
</reference>